<name>A0A8J6YW79_9PROT</name>
<dbReference type="SUPFAM" id="SSF101738">
    <property type="entry name" value="SspB-like"/>
    <property type="match status" value="1"/>
</dbReference>
<accession>A0A8J6YW79</accession>
<keyword evidence="3" id="KW-1185">Reference proteome</keyword>
<dbReference type="Proteomes" id="UP000631034">
    <property type="component" value="Unassembled WGS sequence"/>
</dbReference>
<organism evidence="2 3">
    <name type="scientific">Phaeovibrio sulfidiphilus</name>
    <dbReference type="NCBI Taxonomy" id="1220600"/>
    <lineage>
        <taxon>Bacteria</taxon>
        <taxon>Pseudomonadati</taxon>
        <taxon>Pseudomonadota</taxon>
        <taxon>Alphaproteobacteria</taxon>
        <taxon>Rhodospirillales</taxon>
        <taxon>Rhodospirillaceae</taxon>
        <taxon>Phaeovibrio</taxon>
    </lineage>
</organism>
<feature type="region of interest" description="Disordered" evidence="1">
    <location>
        <begin position="132"/>
        <end position="225"/>
    </location>
</feature>
<comment type="caution">
    <text evidence="2">The sequence shown here is derived from an EMBL/GenBank/DDBJ whole genome shotgun (WGS) entry which is preliminary data.</text>
</comment>
<reference evidence="2" key="1">
    <citation type="submission" date="2020-10" db="EMBL/GenBank/DDBJ databases">
        <title>Genome sequence of the unusual species of purple photosynthetic bacteria, Phaeovibrio sulfidiphilus DSM 23193, type strain.</title>
        <authorList>
            <person name="Kyndt J.A."/>
            <person name="Meyer T.E."/>
        </authorList>
    </citation>
    <scope>NUCLEOTIDE SEQUENCE</scope>
    <source>
        <strain evidence="2">DSM 23193</strain>
    </source>
</reference>
<gene>
    <name evidence="2" type="ORF">IHV25_04120</name>
</gene>
<dbReference type="AlphaFoldDB" id="A0A8J6YW79"/>
<dbReference type="Gene3D" id="2.30.30.220">
    <property type="entry name" value="SspB-like"/>
    <property type="match status" value="1"/>
</dbReference>
<protein>
    <recommendedName>
        <fullName evidence="4">Stringent starvation protein B</fullName>
    </recommendedName>
</protein>
<feature type="compositionally biased region" description="Acidic residues" evidence="1">
    <location>
        <begin position="132"/>
        <end position="154"/>
    </location>
</feature>
<evidence type="ECO:0000256" key="1">
    <source>
        <dbReference type="SAM" id="MobiDB-lite"/>
    </source>
</evidence>
<evidence type="ECO:0000313" key="3">
    <source>
        <dbReference type="Proteomes" id="UP000631034"/>
    </source>
</evidence>
<dbReference type="InterPro" id="IPR036760">
    <property type="entry name" value="SspB-like_sf"/>
</dbReference>
<dbReference type="RefSeq" id="WP_192533837.1">
    <property type="nucleotide sequence ID" value="NZ_JACZHT010000002.1"/>
</dbReference>
<evidence type="ECO:0000313" key="2">
    <source>
        <dbReference type="EMBL" id="MBE1236837.1"/>
    </source>
</evidence>
<evidence type="ECO:0008006" key="4">
    <source>
        <dbReference type="Google" id="ProtNLM"/>
    </source>
</evidence>
<dbReference type="Pfam" id="PF04386">
    <property type="entry name" value="SspB"/>
    <property type="match status" value="1"/>
</dbReference>
<dbReference type="EMBL" id="JACZHT010000002">
    <property type="protein sequence ID" value="MBE1236837.1"/>
    <property type="molecule type" value="Genomic_DNA"/>
</dbReference>
<sequence>MSTRSVVKDAIDEFAYDQMVENALRGVVREALSITEKQGLPGFNHFYITFRTDHPGVLLPTRLKATHPHTMTIVLQNQFWDLSVYDEAFGVVLSFSGRREHLTIPFDSITAFVDPHANFGLQFHVLLPDGQIVDDDDGDGDESPTDPDACSESDEDRRDRARSIRDALQVLVGELQEEDSSRRDTKKKAPAGKPAPEDGPEDPDDPGSSPGGSNVVAFDSFRKKH</sequence>
<feature type="compositionally biased region" description="Basic and acidic residues" evidence="1">
    <location>
        <begin position="155"/>
        <end position="165"/>
    </location>
</feature>
<dbReference type="InterPro" id="IPR007481">
    <property type="entry name" value="SspB"/>
</dbReference>
<proteinExistence type="predicted"/>